<accession>A0A1M7UR36</accession>
<protein>
    <submittedName>
        <fullName evidence="2">Uncharacterized protein</fullName>
    </submittedName>
</protein>
<dbReference type="Proteomes" id="UP000184428">
    <property type="component" value="Unassembled WGS sequence"/>
</dbReference>
<sequence>MGFTLGAAGHAAVMDLKRPLVVLALVGALTGCSSAETGGNTDLDRGTTECGAAEAGSTDEEQCQETEQDNEQQTDEEDDGEG</sequence>
<evidence type="ECO:0000256" key="1">
    <source>
        <dbReference type="SAM" id="MobiDB-lite"/>
    </source>
</evidence>
<reference evidence="2 3" key="1">
    <citation type="submission" date="2016-12" db="EMBL/GenBank/DDBJ databases">
        <authorList>
            <person name="Song W.-J."/>
            <person name="Kurnit D.M."/>
        </authorList>
    </citation>
    <scope>NUCLEOTIDE SEQUENCE [LARGE SCALE GENOMIC DNA]</scope>
    <source>
        <strain evidence="2 3">DSM 43162</strain>
    </source>
</reference>
<dbReference type="AlphaFoldDB" id="A0A1M7UR36"/>
<dbReference type="EMBL" id="FRDM01000026">
    <property type="protein sequence ID" value="SHN85410.1"/>
    <property type="molecule type" value="Genomic_DNA"/>
</dbReference>
<gene>
    <name evidence="2" type="ORF">SAMN05660350_03755</name>
</gene>
<feature type="compositionally biased region" description="Acidic residues" evidence="1">
    <location>
        <begin position="57"/>
        <end position="82"/>
    </location>
</feature>
<name>A0A1M7UR36_9ACTN</name>
<proteinExistence type="predicted"/>
<evidence type="ECO:0000313" key="3">
    <source>
        <dbReference type="Proteomes" id="UP000184428"/>
    </source>
</evidence>
<feature type="region of interest" description="Disordered" evidence="1">
    <location>
        <begin position="33"/>
        <end position="82"/>
    </location>
</feature>
<evidence type="ECO:0000313" key="2">
    <source>
        <dbReference type="EMBL" id="SHN85410.1"/>
    </source>
</evidence>
<organism evidence="2 3">
    <name type="scientific">Geodermatophilus obscurus</name>
    <dbReference type="NCBI Taxonomy" id="1861"/>
    <lineage>
        <taxon>Bacteria</taxon>
        <taxon>Bacillati</taxon>
        <taxon>Actinomycetota</taxon>
        <taxon>Actinomycetes</taxon>
        <taxon>Geodermatophilales</taxon>
        <taxon>Geodermatophilaceae</taxon>
        <taxon>Geodermatophilus</taxon>
    </lineage>
</organism>